<sequence length="122" mass="13594">LAALSEFLSGHIDKGVAELQEEAKQDPHSSRGLELLKKYDAAAKVYQVAVQAEAAAKKERDGKRALEEGTQDGTKERYLAGWERCKAQGTMIEKIEQRYAAQLARDLCYAEYVKHEHGADSK</sequence>
<evidence type="ECO:0000313" key="2">
    <source>
        <dbReference type="Proteomes" id="UP000192257"/>
    </source>
</evidence>
<dbReference type="RefSeq" id="XP_028877105.1">
    <property type="nucleotide sequence ID" value="XM_029031593.1"/>
</dbReference>
<proteinExistence type="predicted"/>
<gene>
    <name evidence="1" type="ORF">TM35_001001010</name>
</gene>
<keyword evidence="2" id="KW-1185">Reference proteome</keyword>
<dbReference type="Proteomes" id="UP000192257">
    <property type="component" value="Unassembled WGS sequence"/>
</dbReference>
<dbReference type="AlphaFoldDB" id="A0A1X0NFQ7"/>
<dbReference type="VEuPathDB" id="TriTrypDB:TM35_001001010"/>
<evidence type="ECO:0000313" key="1">
    <source>
        <dbReference type="EMBL" id="ORC82029.1"/>
    </source>
</evidence>
<organism evidence="1 2">
    <name type="scientific">Trypanosoma theileri</name>
    <dbReference type="NCBI Taxonomy" id="67003"/>
    <lineage>
        <taxon>Eukaryota</taxon>
        <taxon>Discoba</taxon>
        <taxon>Euglenozoa</taxon>
        <taxon>Kinetoplastea</taxon>
        <taxon>Metakinetoplastina</taxon>
        <taxon>Trypanosomatida</taxon>
        <taxon>Trypanosomatidae</taxon>
        <taxon>Trypanosoma</taxon>
    </lineage>
</organism>
<name>A0A1X0NFQ7_9TRYP</name>
<feature type="non-terminal residue" evidence="1">
    <location>
        <position position="1"/>
    </location>
</feature>
<comment type="caution">
    <text evidence="1">The sequence shown here is derived from an EMBL/GenBank/DDBJ whole genome shotgun (WGS) entry which is preliminary data.</text>
</comment>
<reference evidence="1 2" key="1">
    <citation type="submission" date="2017-03" db="EMBL/GenBank/DDBJ databases">
        <title>An alternative strategy for trypanosome survival in the mammalian bloodstream revealed through genome and transcriptome analysis of the ubiquitous bovine parasite Trypanosoma (Megatrypanum) theileri.</title>
        <authorList>
            <person name="Kelly S."/>
            <person name="Ivens A."/>
            <person name="Mott A."/>
            <person name="O'Neill E."/>
            <person name="Emms D."/>
            <person name="Macleod O."/>
            <person name="Voorheis P."/>
            <person name="Matthews J."/>
            <person name="Matthews K."/>
            <person name="Carrington M."/>
        </authorList>
    </citation>
    <scope>NUCLEOTIDE SEQUENCE [LARGE SCALE GENOMIC DNA]</scope>
    <source>
        <strain evidence="1">Edinburgh</strain>
    </source>
</reference>
<feature type="non-terminal residue" evidence="1">
    <location>
        <position position="122"/>
    </location>
</feature>
<dbReference type="GeneID" id="39991373"/>
<accession>A0A1X0NFQ7</accession>
<protein>
    <submittedName>
        <fullName evidence="1">Uncharacterized protein</fullName>
    </submittedName>
</protein>
<dbReference type="EMBL" id="NBCO01000100">
    <property type="protein sequence ID" value="ORC82029.1"/>
    <property type="molecule type" value="Genomic_DNA"/>
</dbReference>